<reference evidence="1" key="1">
    <citation type="journal article" date="2023" name="GigaByte">
        <title>Genome assembly of the bearded iris, Iris pallida Lam.</title>
        <authorList>
            <person name="Bruccoleri R.E."/>
            <person name="Oakeley E.J."/>
            <person name="Faust A.M.E."/>
            <person name="Altorfer M."/>
            <person name="Dessus-Babus S."/>
            <person name="Burckhardt D."/>
            <person name="Oertli M."/>
            <person name="Naumann U."/>
            <person name="Petersen F."/>
            <person name="Wong J."/>
        </authorList>
    </citation>
    <scope>NUCLEOTIDE SEQUENCE</scope>
    <source>
        <strain evidence="1">GSM-AAB239-AS_SAM_17_03QT</strain>
    </source>
</reference>
<evidence type="ECO:0000313" key="1">
    <source>
        <dbReference type="EMBL" id="KAJ6791491.1"/>
    </source>
</evidence>
<dbReference type="EMBL" id="JANAVB010044419">
    <property type="protein sequence ID" value="KAJ6791491.1"/>
    <property type="molecule type" value="Genomic_DNA"/>
</dbReference>
<dbReference type="Proteomes" id="UP001140949">
    <property type="component" value="Unassembled WGS sequence"/>
</dbReference>
<dbReference type="AlphaFoldDB" id="A0AAX6DIC7"/>
<gene>
    <name evidence="1" type="ORF">M6B38_245090</name>
</gene>
<keyword evidence="2" id="KW-1185">Reference proteome</keyword>
<sequence>MLVECQRLVSARRGDLDR</sequence>
<evidence type="ECO:0000313" key="2">
    <source>
        <dbReference type="Proteomes" id="UP001140949"/>
    </source>
</evidence>
<accession>A0AAX6DIC7</accession>
<proteinExistence type="predicted"/>
<comment type="caution">
    <text evidence="1">The sequence shown here is derived from an EMBL/GenBank/DDBJ whole genome shotgun (WGS) entry which is preliminary data.</text>
</comment>
<name>A0AAX6DIC7_IRIPA</name>
<reference evidence="1" key="2">
    <citation type="submission" date="2023-04" db="EMBL/GenBank/DDBJ databases">
        <authorList>
            <person name="Bruccoleri R.E."/>
            <person name="Oakeley E.J."/>
            <person name="Faust A.-M."/>
            <person name="Dessus-Babus S."/>
            <person name="Altorfer M."/>
            <person name="Burckhardt D."/>
            <person name="Oertli M."/>
            <person name="Naumann U."/>
            <person name="Petersen F."/>
            <person name="Wong J."/>
        </authorList>
    </citation>
    <scope>NUCLEOTIDE SEQUENCE</scope>
    <source>
        <strain evidence="1">GSM-AAB239-AS_SAM_17_03QT</strain>
        <tissue evidence="1">Leaf</tissue>
    </source>
</reference>
<organism evidence="1 2">
    <name type="scientific">Iris pallida</name>
    <name type="common">Sweet iris</name>
    <dbReference type="NCBI Taxonomy" id="29817"/>
    <lineage>
        <taxon>Eukaryota</taxon>
        <taxon>Viridiplantae</taxon>
        <taxon>Streptophyta</taxon>
        <taxon>Embryophyta</taxon>
        <taxon>Tracheophyta</taxon>
        <taxon>Spermatophyta</taxon>
        <taxon>Magnoliopsida</taxon>
        <taxon>Liliopsida</taxon>
        <taxon>Asparagales</taxon>
        <taxon>Iridaceae</taxon>
        <taxon>Iridoideae</taxon>
        <taxon>Irideae</taxon>
        <taxon>Iris</taxon>
    </lineage>
</organism>
<protein>
    <submittedName>
        <fullName evidence="1">Extensin</fullName>
    </submittedName>
</protein>